<proteinExistence type="predicted"/>
<sequence length="99" mass="10849">METKISCKKNNPHGLGPGQAGPEFDQLKQNNKIDEGSYEGLMEILREVSGGSLDNFFLQLLSMKVEEECKGGVLIEVLYEISWCGTGFAAKYKADLCTG</sequence>
<feature type="compositionally biased region" description="Basic residues" evidence="1">
    <location>
        <begin position="1"/>
        <end position="11"/>
    </location>
</feature>
<dbReference type="AlphaFoldDB" id="A0AAV0YQH9"/>
<evidence type="ECO:0000313" key="3">
    <source>
        <dbReference type="Proteomes" id="UP001157006"/>
    </source>
</evidence>
<protein>
    <submittedName>
        <fullName evidence="2">Uncharacterized protein</fullName>
    </submittedName>
</protein>
<accession>A0AAV0YQH9</accession>
<organism evidence="2 3">
    <name type="scientific">Vicia faba</name>
    <name type="common">Broad bean</name>
    <name type="synonym">Faba vulgaris</name>
    <dbReference type="NCBI Taxonomy" id="3906"/>
    <lineage>
        <taxon>Eukaryota</taxon>
        <taxon>Viridiplantae</taxon>
        <taxon>Streptophyta</taxon>
        <taxon>Embryophyta</taxon>
        <taxon>Tracheophyta</taxon>
        <taxon>Spermatophyta</taxon>
        <taxon>Magnoliopsida</taxon>
        <taxon>eudicotyledons</taxon>
        <taxon>Gunneridae</taxon>
        <taxon>Pentapetalae</taxon>
        <taxon>rosids</taxon>
        <taxon>fabids</taxon>
        <taxon>Fabales</taxon>
        <taxon>Fabaceae</taxon>
        <taxon>Papilionoideae</taxon>
        <taxon>50 kb inversion clade</taxon>
        <taxon>NPAAA clade</taxon>
        <taxon>Hologalegina</taxon>
        <taxon>IRL clade</taxon>
        <taxon>Fabeae</taxon>
        <taxon>Vicia</taxon>
    </lineage>
</organism>
<reference evidence="2 3" key="1">
    <citation type="submission" date="2023-01" db="EMBL/GenBank/DDBJ databases">
        <authorList>
            <person name="Kreplak J."/>
        </authorList>
    </citation>
    <scope>NUCLEOTIDE SEQUENCE [LARGE SCALE GENOMIC DNA]</scope>
</reference>
<dbReference type="EMBL" id="OX451736">
    <property type="protein sequence ID" value="CAI8587689.1"/>
    <property type="molecule type" value="Genomic_DNA"/>
</dbReference>
<dbReference type="Proteomes" id="UP001157006">
    <property type="component" value="Chromosome 1L"/>
</dbReference>
<name>A0AAV0YQH9_VICFA</name>
<evidence type="ECO:0000313" key="2">
    <source>
        <dbReference type="EMBL" id="CAI8587689.1"/>
    </source>
</evidence>
<keyword evidence="3" id="KW-1185">Reference proteome</keyword>
<feature type="region of interest" description="Disordered" evidence="1">
    <location>
        <begin position="1"/>
        <end position="26"/>
    </location>
</feature>
<gene>
    <name evidence="2" type="ORF">VFH_I311960</name>
</gene>
<evidence type="ECO:0000256" key="1">
    <source>
        <dbReference type="SAM" id="MobiDB-lite"/>
    </source>
</evidence>